<accession>A0A3N2BE79</accession>
<evidence type="ECO:0000256" key="1">
    <source>
        <dbReference type="SAM" id="Phobius"/>
    </source>
</evidence>
<sequence>MTPEVCTVTIGGSPWPEALPVTGASVPGGLLAAAVVLIAGGVLFLLAVRRARQRGSAEATGDVPRALTVLVLVVGLGLGMQAMVAPSATAAAPVLDYDEGCTLITVDGIDMPPATDLLPGDTTTVLTAEVTNLFEETIEVSAVAILPESADETAPFALSTLVGHHAQPLLLAPGQVTTVSVALTFPTGAGNEVQEAGAPLVLTITGAQV</sequence>
<dbReference type="AlphaFoldDB" id="A0A3N2BE79"/>
<keyword evidence="1" id="KW-1133">Transmembrane helix</keyword>
<keyword evidence="1" id="KW-0812">Transmembrane</keyword>
<protein>
    <submittedName>
        <fullName evidence="2">Uncharacterized protein</fullName>
    </submittedName>
</protein>
<organism evidence="2 3">
    <name type="scientific">Bogoriella caseilytica</name>
    <dbReference type="NCBI Taxonomy" id="56055"/>
    <lineage>
        <taxon>Bacteria</taxon>
        <taxon>Bacillati</taxon>
        <taxon>Actinomycetota</taxon>
        <taxon>Actinomycetes</taxon>
        <taxon>Micrococcales</taxon>
        <taxon>Bogoriellaceae</taxon>
        <taxon>Bogoriella</taxon>
    </lineage>
</organism>
<keyword evidence="3" id="KW-1185">Reference proteome</keyword>
<feature type="transmembrane region" description="Helical" evidence="1">
    <location>
        <begin position="24"/>
        <end position="46"/>
    </location>
</feature>
<proteinExistence type="predicted"/>
<evidence type="ECO:0000313" key="3">
    <source>
        <dbReference type="Proteomes" id="UP000280668"/>
    </source>
</evidence>
<reference evidence="2 3" key="1">
    <citation type="submission" date="2018-11" db="EMBL/GenBank/DDBJ databases">
        <title>Sequencing the genomes of 1000 actinobacteria strains.</title>
        <authorList>
            <person name="Klenk H.-P."/>
        </authorList>
    </citation>
    <scope>NUCLEOTIDE SEQUENCE [LARGE SCALE GENOMIC DNA]</scope>
    <source>
        <strain evidence="2 3">DSM 11294</strain>
    </source>
</reference>
<gene>
    <name evidence="2" type="ORF">EDD31_1948</name>
</gene>
<dbReference type="Proteomes" id="UP000280668">
    <property type="component" value="Unassembled WGS sequence"/>
</dbReference>
<name>A0A3N2BE79_9MICO</name>
<feature type="transmembrane region" description="Helical" evidence="1">
    <location>
        <begin position="66"/>
        <end position="84"/>
    </location>
</feature>
<evidence type="ECO:0000313" key="2">
    <source>
        <dbReference type="EMBL" id="ROR73561.1"/>
    </source>
</evidence>
<keyword evidence="1" id="KW-0472">Membrane</keyword>
<dbReference type="EMBL" id="RKHK01000001">
    <property type="protein sequence ID" value="ROR73561.1"/>
    <property type="molecule type" value="Genomic_DNA"/>
</dbReference>
<comment type="caution">
    <text evidence="2">The sequence shown here is derived from an EMBL/GenBank/DDBJ whole genome shotgun (WGS) entry which is preliminary data.</text>
</comment>